<keyword evidence="2" id="KW-0862">Zinc</keyword>
<gene>
    <name evidence="8" type="primary">Cnig_chr_III.g9056</name>
    <name evidence="8" type="ORF">B9Z55_009056</name>
</gene>
<feature type="coiled-coil region" evidence="4">
    <location>
        <begin position="1077"/>
        <end position="1247"/>
    </location>
</feature>
<dbReference type="Pfam" id="PF25100">
    <property type="entry name" value="DUF7809"/>
    <property type="match status" value="1"/>
</dbReference>
<feature type="signal peptide" evidence="6">
    <location>
        <begin position="1"/>
        <end position="18"/>
    </location>
</feature>
<evidence type="ECO:0000256" key="1">
    <source>
        <dbReference type="ARBA" id="ARBA00022771"/>
    </source>
</evidence>
<dbReference type="OrthoDB" id="8062037at2759"/>
<dbReference type="GO" id="GO:0045121">
    <property type="term" value="C:membrane raft"/>
    <property type="evidence" value="ECO:0007669"/>
    <property type="project" value="TreeGrafter"/>
</dbReference>
<evidence type="ECO:0000259" key="7">
    <source>
        <dbReference type="PROSITE" id="PS50089"/>
    </source>
</evidence>
<dbReference type="PANTHER" id="PTHR21447:SF13">
    <property type="entry name" value="RING-TYPE DOMAIN-CONTAINING PROTEIN"/>
    <property type="match status" value="1"/>
</dbReference>
<proteinExistence type="predicted"/>
<reference evidence="9" key="1">
    <citation type="submission" date="2017-10" db="EMBL/GenBank/DDBJ databases">
        <title>Rapid genome shrinkage in a self-fertile nematode reveals novel sperm competition proteins.</title>
        <authorList>
            <person name="Yin D."/>
            <person name="Schwarz E.M."/>
            <person name="Thomas C.G."/>
            <person name="Felde R.L."/>
            <person name="Korf I.F."/>
            <person name="Cutter A.D."/>
            <person name="Schartner C.M."/>
            <person name="Ralston E.J."/>
            <person name="Meyer B.J."/>
            <person name="Haag E.S."/>
        </authorList>
    </citation>
    <scope>NUCLEOTIDE SEQUENCE [LARGE SCALE GENOMIC DNA]</scope>
    <source>
        <strain evidence="9">JU1422</strain>
    </source>
</reference>
<accession>A0A2G5UQB8</accession>
<comment type="caution">
    <text evidence="8">The sequence shown here is derived from an EMBL/GenBank/DDBJ whole genome shotgun (WGS) entry which is preliminary data.</text>
</comment>
<sequence length="1432" mass="168196">MLLSLWLLIYNKFQMSLITNIGQQPMAKFTIYDALGRYIPRTLLQSVTATGYKQKCNNEEEVIQAILSNSDDMLRMYGTARELLLNLKVFQNFPLSHVCFGFDPKEPYTTIPTAYRNMDGVPFMNKADSISLLRTVINRDMFENPSSFRLFLSMQAILLKSCDERIDGVCEFIKYEAAWHAKFQYSFTAIHKDSKQMPLPHEWDYEKALGMFKVLLPVWTREEYCGFENDLKTFFDSKSGNFDNVIRAIFSFVGYLKHSISMNPEMFLPYDQEKNPNSSIVVRVFEYHDVQFVLKSELFNAINIRNPDSKRLECKDIDGKLMTMSFEKVQRIYKDRIENIEFIKCPIQRTNHKAVPIMTPSGGHCILAMDFLFEVLNELIFTHRVFQKIDSKNSNVLRRFFLQMTDLFHHKSIFFVTLEEQEKRNGEMIAFCKHLENIPAKFVRNAEKDGFTVQRLKEELEYLGLTEMFPDVQNYAESVYSEVLKTKREEFLRTCDLFKAVEKCLLNCIFERFPALRLFLHTQNACHLFPDLNCDFCNASNEDRFKNTNWNEPHFKKAIPTFVISNPENTYLYEAKLPDGTELTNSYNRFFNMEQIRKNNIKYFIYDQQDLVYFAENSKNLKPRRLRDECRYSLDAFQTFHPEKKLYIRTIPSMRLKREESRRVFAEEVLDLIPVVLRQQNTPISENDDRLAKYRMKWDTNNEASESTISLTEFWYILEEFDIDKTRITIIPDPVYELALRKMIKDLRMPTLNVIGPHGEQMMRFEQAVFHTFEVVFCNQNWRMDLCKTHGNCLTELKDRIIGFMKTYSQMDEGTYVTVEHVESVIQELKNHCSFQLQSKTPGPLVELQKRKCRDLIRKEEFISNCLKFGLTRFMSTMQYPDSLTEVFNVRVYYLTAWNDEYFGCEMLDLYDVILNETAFRLFTIVKTLDFDKLPNLSASDSMSFLKPGNLLDMLPRATATEKGTPKKTVTVEQTVDPIIEKDVEDATQKTSTRKEVPEVQTSISKDTQKTPASEKAPDDIQAAKVEAPSPDDVQKTSESEKASEVEPPCPDDIQKTSLTEKLPTVDINQSKCCTKCLRTSEMCNEAEKELKMTQNKLEKYEKKARRTDEVEKELKALKVETKKKEKEAERRALEIEKKEKEMEVLRAKVFKMEASETRMRLNEKNLEISRNEMQAQIADLTSQLKDKNQKIEELKDQVTQLTRKEKSLNNKISKKEDHVKKLQEKNRELSIRISHLEQSNLNLLEEITTISREGLGSPDDPKNRLLRLEKILESYSHGYQLKHSKEMVEKLKSCSDSVKIHQIADYERDQYDGKVMRYVHELEMNIQKIKTTKDCTLITPLPEQPSFSNRFMDLYWKIINNQPITSTDLEVRDSECFICYEEMIYSQKTMICKECKKQTHWKCASKWLKTHRSCPHCRREMLDPNEFPDLA</sequence>
<keyword evidence="6" id="KW-0732">Signal</keyword>
<dbReference type="Gene3D" id="3.30.40.10">
    <property type="entry name" value="Zinc/RING finger domain, C3HC4 (zinc finger)"/>
    <property type="match status" value="1"/>
</dbReference>
<feature type="compositionally biased region" description="Basic and acidic residues" evidence="5">
    <location>
        <begin position="1033"/>
        <end position="1045"/>
    </location>
</feature>
<dbReference type="Proteomes" id="UP000230233">
    <property type="component" value="Chromosome III"/>
</dbReference>
<dbReference type="EMBL" id="PDUG01000003">
    <property type="protein sequence ID" value="PIC41755.1"/>
    <property type="molecule type" value="Genomic_DNA"/>
</dbReference>
<keyword evidence="4" id="KW-0175">Coiled coil</keyword>
<feature type="compositionally biased region" description="Basic and acidic residues" evidence="5">
    <location>
        <begin position="981"/>
        <end position="998"/>
    </location>
</feature>
<keyword evidence="1 3" id="KW-0863">Zinc-finger</keyword>
<protein>
    <recommendedName>
        <fullName evidence="7">RING-type domain-containing protein</fullName>
    </recommendedName>
</protein>
<dbReference type="GO" id="GO:0008270">
    <property type="term" value="F:zinc ion binding"/>
    <property type="evidence" value="ECO:0007669"/>
    <property type="project" value="UniProtKB-KW"/>
</dbReference>
<feature type="chain" id="PRO_5013606495" description="RING-type domain-containing protein" evidence="6">
    <location>
        <begin position="19"/>
        <end position="1432"/>
    </location>
</feature>
<evidence type="ECO:0000256" key="6">
    <source>
        <dbReference type="SAM" id="SignalP"/>
    </source>
</evidence>
<evidence type="ECO:0000256" key="5">
    <source>
        <dbReference type="SAM" id="MobiDB-lite"/>
    </source>
</evidence>
<evidence type="ECO:0000256" key="3">
    <source>
        <dbReference type="PROSITE-ProRule" id="PRU00175"/>
    </source>
</evidence>
<name>A0A2G5UQB8_9PELO</name>
<dbReference type="InterPro" id="IPR001841">
    <property type="entry name" value="Znf_RING"/>
</dbReference>
<evidence type="ECO:0000313" key="9">
    <source>
        <dbReference type="Proteomes" id="UP000230233"/>
    </source>
</evidence>
<dbReference type="GO" id="GO:0045087">
    <property type="term" value="P:innate immune response"/>
    <property type="evidence" value="ECO:0007669"/>
    <property type="project" value="TreeGrafter"/>
</dbReference>
<dbReference type="PROSITE" id="PS50089">
    <property type="entry name" value="ZF_RING_2"/>
    <property type="match status" value="1"/>
</dbReference>
<dbReference type="PANTHER" id="PTHR21447">
    <property type="entry name" value="RING-TYPE DOMAIN-CONTAINING PROTEIN-RELATED"/>
    <property type="match status" value="1"/>
</dbReference>
<dbReference type="Pfam" id="PF13639">
    <property type="entry name" value="zf-RING_2"/>
    <property type="match status" value="1"/>
</dbReference>
<organism evidence="8 9">
    <name type="scientific">Caenorhabditis nigoni</name>
    <dbReference type="NCBI Taxonomy" id="1611254"/>
    <lineage>
        <taxon>Eukaryota</taxon>
        <taxon>Metazoa</taxon>
        <taxon>Ecdysozoa</taxon>
        <taxon>Nematoda</taxon>
        <taxon>Chromadorea</taxon>
        <taxon>Rhabditida</taxon>
        <taxon>Rhabditina</taxon>
        <taxon>Rhabditomorpha</taxon>
        <taxon>Rhabditoidea</taxon>
        <taxon>Rhabditidae</taxon>
        <taxon>Peloderinae</taxon>
        <taxon>Caenorhabditis</taxon>
    </lineage>
</organism>
<dbReference type="InterPro" id="IPR056711">
    <property type="entry name" value="DUF7809"/>
</dbReference>
<feature type="domain" description="RING-type" evidence="7">
    <location>
        <begin position="1377"/>
        <end position="1419"/>
    </location>
</feature>
<dbReference type="SUPFAM" id="SSF57850">
    <property type="entry name" value="RING/U-box"/>
    <property type="match status" value="1"/>
</dbReference>
<feature type="compositionally biased region" description="Polar residues" evidence="5">
    <location>
        <begin position="1000"/>
        <end position="1012"/>
    </location>
</feature>
<feature type="region of interest" description="Disordered" evidence="5">
    <location>
        <begin position="981"/>
        <end position="1062"/>
    </location>
</feature>
<evidence type="ECO:0000256" key="4">
    <source>
        <dbReference type="SAM" id="Coils"/>
    </source>
</evidence>
<dbReference type="InterPro" id="IPR013083">
    <property type="entry name" value="Znf_RING/FYVE/PHD"/>
</dbReference>
<keyword evidence="9" id="KW-1185">Reference proteome</keyword>
<evidence type="ECO:0000313" key="8">
    <source>
        <dbReference type="EMBL" id="PIC41755.1"/>
    </source>
</evidence>
<keyword evidence="1 3" id="KW-0479">Metal-binding</keyword>
<evidence type="ECO:0000256" key="2">
    <source>
        <dbReference type="ARBA" id="ARBA00022833"/>
    </source>
</evidence>